<keyword evidence="7" id="KW-0653">Protein transport</keyword>
<dbReference type="EMBL" id="BJFL01000005">
    <property type="protein sequence ID" value="GDY29963.1"/>
    <property type="molecule type" value="Genomic_DNA"/>
</dbReference>
<keyword evidence="3" id="KW-1003">Cell membrane</keyword>
<dbReference type="PROSITE" id="PS50928">
    <property type="entry name" value="ABC_TM1"/>
    <property type="match status" value="1"/>
</dbReference>
<feature type="transmembrane region" description="Helical" evidence="12">
    <location>
        <begin position="230"/>
        <end position="258"/>
    </location>
</feature>
<keyword evidence="6" id="KW-0571">Peptide transport</keyword>
<dbReference type="InterPro" id="IPR050366">
    <property type="entry name" value="BP-dependent_transpt_permease"/>
</dbReference>
<feature type="region of interest" description="Disordered" evidence="13">
    <location>
        <begin position="1"/>
        <end position="29"/>
    </location>
</feature>
<evidence type="ECO:0000256" key="2">
    <source>
        <dbReference type="ARBA" id="ARBA00022448"/>
    </source>
</evidence>
<feature type="transmembrane region" description="Helical" evidence="12">
    <location>
        <begin position="145"/>
        <end position="165"/>
    </location>
</feature>
<dbReference type="GO" id="GO:0015031">
    <property type="term" value="P:protein transport"/>
    <property type="evidence" value="ECO:0007669"/>
    <property type="project" value="UniProtKB-KW"/>
</dbReference>
<feature type="compositionally biased region" description="Polar residues" evidence="13">
    <location>
        <begin position="1"/>
        <end position="14"/>
    </location>
</feature>
<accession>A0A4D4J7W6</accession>
<dbReference type="InterPro" id="IPR000515">
    <property type="entry name" value="MetI-like"/>
</dbReference>
<dbReference type="GO" id="GO:0015833">
    <property type="term" value="P:peptide transport"/>
    <property type="evidence" value="ECO:0007669"/>
    <property type="project" value="UniProtKB-KW"/>
</dbReference>
<feature type="transmembrane region" description="Helical" evidence="12">
    <location>
        <begin position="278"/>
        <end position="298"/>
    </location>
</feature>
<dbReference type="PANTHER" id="PTHR43386:SF2">
    <property type="entry name" value="OLIGOPEPTIDE TRANSPORT SYSTEM PERMEASE PROTEIN OPPC"/>
    <property type="match status" value="1"/>
</dbReference>
<organism evidence="15 16">
    <name type="scientific">Gandjariella thermophila</name>
    <dbReference type="NCBI Taxonomy" id="1931992"/>
    <lineage>
        <taxon>Bacteria</taxon>
        <taxon>Bacillati</taxon>
        <taxon>Actinomycetota</taxon>
        <taxon>Actinomycetes</taxon>
        <taxon>Pseudonocardiales</taxon>
        <taxon>Pseudonocardiaceae</taxon>
        <taxon>Gandjariella</taxon>
    </lineage>
</organism>
<evidence type="ECO:0000256" key="5">
    <source>
        <dbReference type="ARBA" id="ARBA00022692"/>
    </source>
</evidence>
<evidence type="ECO:0000256" key="4">
    <source>
        <dbReference type="ARBA" id="ARBA00022519"/>
    </source>
</evidence>
<reference evidence="16" key="1">
    <citation type="submission" date="2019-04" db="EMBL/GenBank/DDBJ databases">
        <title>Draft genome sequence of Pseudonocardiaceae bacterium SL3-2-4.</title>
        <authorList>
            <person name="Ningsih F."/>
            <person name="Yokota A."/>
            <person name="Sakai Y."/>
            <person name="Nanatani K."/>
            <person name="Yabe S."/>
            <person name="Oetari A."/>
            <person name="Sjamsuridzal W."/>
        </authorList>
    </citation>
    <scope>NUCLEOTIDE SEQUENCE [LARGE SCALE GENOMIC DNA]</scope>
    <source>
        <strain evidence="16">SL3-2-4</strain>
    </source>
</reference>
<dbReference type="Gene3D" id="1.10.3720.10">
    <property type="entry name" value="MetI-like"/>
    <property type="match status" value="1"/>
</dbReference>
<feature type="transmembrane region" description="Helical" evidence="12">
    <location>
        <begin position="111"/>
        <end position="133"/>
    </location>
</feature>
<dbReference type="Pfam" id="PF00528">
    <property type="entry name" value="BPD_transp_1"/>
    <property type="match status" value="1"/>
</dbReference>
<evidence type="ECO:0000259" key="14">
    <source>
        <dbReference type="PROSITE" id="PS50928"/>
    </source>
</evidence>
<dbReference type="GO" id="GO:0055085">
    <property type="term" value="P:transmembrane transport"/>
    <property type="evidence" value="ECO:0007669"/>
    <property type="project" value="InterPro"/>
</dbReference>
<keyword evidence="16" id="KW-1185">Reference proteome</keyword>
<keyword evidence="9 12" id="KW-0472">Membrane</keyword>
<dbReference type="PANTHER" id="PTHR43386">
    <property type="entry name" value="OLIGOPEPTIDE TRANSPORT SYSTEM PERMEASE PROTEIN APPC"/>
    <property type="match status" value="1"/>
</dbReference>
<dbReference type="SUPFAM" id="SSF161098">
    <property type="entry name" value="MetI-like"/>
    <property type="match status" value="1"/>
</dbReference>
<dbReference type="Proteomes" id="UP000298860">
    <property type="component" value="Unassembled WGS sequence"/>
</dbReference>
<dbReference type="RefSeq" id="WP_225978191.1">
    <property type="nucleotide sequence ID" value="NZ_BJFL01000005.1"/>
</dbReference>
<evidence type="ECO:0000313" key="15">
    <source>
        <dbReference type="EMBL" id="GDY29963.1"/>
    </source>
</evidence>
<sequence length="314" mass="34338">MASPLMSSPETTAVESHGPQPGEVGRHDFDTKARKQSRVILGRFLRHRLAMASLSVLVLLVVLAFVVPAFWKYTFWDTSSGGYLKPSPDHPMGTNQVGNDMFAQVLRGTQLSLLIAFVVAIVSTAIGVVLGALSGYLRGIMDTGLMRLADLFLIFPQIAAAALLVNRLGGSWYMVALVLALWNWMQIARITRGETLSLAQREYIEASRAAGAGTGHIIFRHLVPNMIGTITVNATLTIALAVLQEAALSFIGLGVHIPDTSLGLILNTNYSQILERPWLFWWPFVIIVLISLCVNFIGDGLRDAFDPRQTKVRA</sequence>
<name>A0A4D4J7W6_9PSEU</name>
<evidence type="ECO:0000313" key="16">
    <source>
        <dbReference type="Proteomes" id="UP000298860"/>
    </source>
</evidence>
<keyword evidence="2 12" id="KW-0813">Transport</keyword>
<dbReference type="InterPro" id="IPR035906">
    <property type="entry name" value="MetI-like_sf"/>
</dbReference>
<evidence type="ECO:0000256" key="6">
    <source>
        <dbReference type="ARBA" id="ARBA00022856"/>
    </source>
</evidence>
<feature type="transmembrane region" description="Helical" evidence="12">
    <location>
        <begin position="49"/>
        <end position="71"/>
    </location>
</feature>
<keyword evidence="8 12" id="KW-1133">Transmembrane helix</keyword>
<dbReference type="GO" id="GO:0005886">
    <property type="term" value="C:plasma membrane"/>
    <property type="evidence" value="ECO:0007669"/>
    <property type="project" value="UniProtKB-SubCell"/>
</dbReference>
<evidence type="ECO:0000256" key="11">
    <source>
        <dbReference type="ARBA" id="ARBA00072251"/>
    </source>
</evidence>
<comment type="subcellular location">
    <subcellularLocation>
        <location evidence="1">Cell inner membrane</location>
        <topology evidence="1">Multi-pass membrane protein</topology>
    </subcellularLocation>
    <subcellularLocation>
        <location evidence="12">Cell membrane</location>
        <topology evidence="12">Multi-pass membrane protein</topology>
    </subcellularLocation>
</comment>
<feature type="domain" description="ABC transmembrane type-1" evidence="14">
    <location>
        <begin position="109"/>
        <end position="298"/>
    </location>
</feature>
<dbReference type="InterPro" id="IPR025966">
    <property type="entry name" value="OppC_N"/>
</dbReference>
<dbReference type="AlphaFoldDB" id="A0A4D4J7W6"/>
<protein>
    <recommendedName>
        <fullName evidence="11">Oligopeptide transport system permease protein OppC</fullName>
    </recommendedName>
</protein>
<evidence type="ECO:0000256" key="8">
    <source>
        <dbReference type="ARBA" id="ARBA00022989"/>
    </source>
</evidence>
<evidence type="ECO:0000256" key="13">
    <source>
        <dbReference type="SAM" id="MobiDB-lite"/>
    </source>
</evidence>
<dbReference type="Pfam" id="PF12911">
    <property type="entry name" value="OppC_N"/>
    <property type="match status" value="1"/>
</dbReference>
<evidence type="ECO:0000256" key="10">
    <source>
        <dbReference type="ARBA" id="ARBA00024202"/>
    </source>
</evidence>
<keyword evidence="4" id="KW-0997">Cell inner membrane</keyword>
<dbReference type="CDD" id="cd06261">
    <property type="entry name" value="TM_PBP2"/>
    <property type="match status" value="1"/>
</dbReference>
<gene>
    <name evidence="15" type="ORF">GTS_15960</name>
</gene>
<comment type="caution">
    <text evidence="15">The sequence shown here is derived from an EMBL/GenBank/DDBJ whole genome shotgun (WGS) entry which is preliminary data.</text>
</comment>
<comment type="similarity">
    <text evidence="10">Belongs to the binding-protein-dependent transport system permease family. OppBC subfamily.</text>
</comment>
<evidence type="ECO:0000256" key="1">
    <source>
        <dbReference type="ARBA" id="ARBA00004429"/>
    </source>
</evidence>
<evidence type="ECO:0000256" key="3">
    <source>
        <dbReference type="ARBA" id="ARBA00022475"/>
    </source>
</evidence>
<evidence type="ECO:0000256" key="12">
    <source>
        <dbReference type="RuleBase" id="RU363032"/>
    </source>
</evidence>
<evidence type="ECO:0000256" key="7">
    <source>
        <dbReference type="ARBA" id="ARBA00022927"/>
    </source>
</evidence>
<evidence type="ECO:0000256" key="9">
    <source>
        <dbReference type="ARBA" id="ARBA00023136"/>
    </source>
</evidence>
<keyword evidence="5 12" id="KW-0812">Transmembrane</keyword>
<proteinExistence type="inferred from homology"/>